<comment type="function">
    <text evidence="12">Fluoride-specific ion channel. Important for reducing fluoride concentration in the cell, thus reducing its toxicity.</text>
</comment>
<evidence type="ECO:0000256" key="5">
    <source>
        <dbReference type="ARBA" id="ARBA00022989"/>
    </source>
</evidence>
<evidence type="ECO:0000313" key="13">
    <source>
        <dbReference type="EMBL" id="ADE15512.1"/>
    </source>
</evidence>
<keyword evidence="7 12" id="KW-0406">Ion transport</keyword>
<evidence type="ECO:0000256" key="11">
    <source>
        <dbReference type="ARBA" id="ARBA00035585"/>
    </source>
</evidence>
<protein>
    <recommendedName>
        <fullName evidence="12">Fluoride-specific ion channel FluC</fullName>
    </recommendedName>
</protein>
<evidence type="ECO:0000256" key="1">
    <source>
        <dbReference type="ARBA" id="ARBA00004651"/>
    </source>
</evidence>
<feature type="transmembrane region" description="Helical" evidence="12">
    <location>
        <begin position="68"/>
        <end position="86"/>
    </location>
</feature>
<keyword evidence="2 12" id="KW-1003">Cell membrane</keyword>
<comment type="similarity">
    <text evidence="10 12">Belongs to the fluoride channel Fluc/FEX (TC 1.A.43) family.</text>
</comment>
<evidence type="ECO:0000256" key="4">
    <source>
        <dbReference type="ARBA" id="ARBA00022692"/>
    </source>
</evidence>
<comment type="catalytic activity">
    <reaction evidence="11">
        <text>fluoride(in) = fluoride(out)</text>
        <dbReference type="Rhea" id="RHEA:76159"/>
        <dbReference type="ChEBI" id="CHEBI:17051"/>
    </reaction>
    <physiologicalReaction direction="left-to-right" evidence="11">
        <dbReference type="Rhea" id="RHEA:76160"/>
    </physiologicalReaction>
</comment>
<dbReference type="HAMAP" id="MF_00454">
    <property type="entry name" value="FluC"/>
    <property type="match status" value="1"/>
</dbReference>
<evidence type="ECO:0000256" key="9">
    <source>
        <dbReference type="ARBA" id="ARBA00023303"/>
    </source>
</evidence>
<gene>
    <name evidence="12" type="primary">fluC</name>
    <name evidence="12" type="synonym">crcB</name>
    <name evidence="13" type="ordered locus">Nhal_2424</name>
</gene>
<feature type="transmembrane region" description="Helical" evidence="12">
    <location>
        <begin position="39"/>
        <end position="56"/>
    </location>
</feature>
<dbReference type="KEGG" id="nhl:Nhal_2424"/>
<dbReference type="RefSeq" id="WP_013033372.1">
    <property type="nucleotide sequence ID" value="NC_013960.1"/>
</dbReference>
<name>D5BVT3_NITHN</name>
<dbReference type="GO" id="GO:0005886">
    <property type="term" value="C:plasma membrane"/>
    <property type="evidence" value="ECO:0007669"/>
    <property type="project" value="UniProtKB-SubCell"/>
</dbReference>
<accession>D5BVT3</accession>
<dbReference type="GO" id="GO:0046872">
    <property type="term" value="F:metal ion binding"/>
    <property type="evidence" value="ECO:0007669"/>
    <property type="project" value="UniProtKB-KW"/>
</dbReference>
<organism evidence="13 14">
    <name type="scientific">Nitrosococcus halophilus (strain Nc4)</name>
    <dbReference type="NCBI Taxonomy" id="472759"/>
    <lineage>
        <taxon>Bacteria</taxon>
        <taxon>Pseudomonadati</taxon>
        <taxon>Pseudomonadota</taxon>
        <taxon>Gammaproteobacteria</taxon>
        <taxon>Chromatiales</taxon>
        <taxon>Chromatiaceae</taxon>
        <taxon>Nitrosococcus</taxon>
    </lineage>
</organism>
<dbReference type="OrthoDB" id="9806299at2"/>
<keyword evidence="12" id="KW-0813">Transport</keyword>
<dbReference type="Proteomes" id="UP000001844">
    <property type="component" value="Chromosome"/>
</dbReference>
<evidence type="ECO:0000256" key="2">
    <source>
        <dbReference type="ARBA" id="ARBA00022475"/>
    </source>
</evidence>
<keyword evidence="12" id="KW-0479">Metal-binding</keyword>
<evidence type="ECO:0000256" key="3">
    <source>
        <dbReference type="ARBA" id="ARBA00022519"/>
    </source>
</evidence>
<evidence type="ECO:0000256" key="8">
    <source>
        <dbReference type="ARBA" id="ARBA00023136"/>
    </source>
</evidence>
<evidence type="ECO:0000313" key="14">
    <source>
        <dbReference type="Proteomes" id="UP000001844"/>
    </source>
</evidence>
<sequence length="125" mass="13723">MWQKLAWIAFAGAVGTLSRYALSGFVQKLCGEKFPWGTLAVNVVGCFLFGMVWALAEERLLLSGETRFIVLTGFMGAFTTFSTFAFESSQLVRDSEWLLAAANLISQNVLGLACVFLGFAVSRMF</sequence>
<feature type="transmembrane region" description="Helical" evidence="12">
    <location>
        <begin position="98"/>
        <end position="121"/>
    </location>
</feature>
<keyword evidence="5 12" id="KW-1133">Transmembrane helix</keyword>
<keyword evidence="14" id="KW-1185">Reference proteome</keyword>
<keyword evidence="4 12" id="KW-0812">Transmembrane</keyword>
<dbReference type="eggNOG" id="COG0239">
    <property type="taxonomic scope" value="Bacteria"/>
</dbReference>
<keyword evidence="3 12" id="KW-0997">Cell inner membrane</keyword>
<comment type="subcellular location">
    <subcellularLocation>
        <location evidence="12">Cell inner membrane</location>
        <topology evidence="12">Multi-pass membrane protein</topology>
    </subcellularLocation>
    <subcellularLocation>
        <location evidence="1">Cell membrane</location>
        <topology evidence="1">Multi-pass membrane protein</topology>
    </subcellularLocation>
</comment>
<dbReference type="GO" id="GO:0062054">
    <property type="term" value="F:fluoride channel activity"/>
    <property type="evidence" value="ECO:0007669"/>
    <property type="project" value="UniProtKB-UniRule"/>
</dbReference>
<feature type="binding site" evidence="12">
    <location>
        <position position="79"/>
    </location>
    <ligand>
        <name>Na(+)</name>
        <dbReference type="ChEBI" id="CHEBI:29101"/>
        <note>structural</note>
    </ligand>
</feature>
<dbReference type="InterPro" id="IPR003691">
    <property type="entry name" value="FluC"/>
</dbReference>
<dbReference type="STRING" id="472759.Nhal_2424"/>
<dbReference type="PANTHER" id="PTHR28259:SF1">
    <property type="entry name" value="FLUORIDE EXPORT PROTEIN 1-RELATED"/>
    <property type="match status" value="1"/>
</dbReference>
<comment type="activity regulation">
    <text evidence="12">Na(+) is not transported, but it plays an essential structural role and its presence is essential for fluoride channel function.</text>
</comment>
<keyword evidence="6 12" id="KW-0915">Sodium</keyword>
<keyword evidence="9 12" id="KW-0407">Ion channel</keyword>
<keyword evidence="8 12" id="KW-0472">Membrane</keyword>
<proteinExistence type="inferred from homology"/>
<dbReference type="Pfam" id="PF02537">
    <property type="entry name" value="CRCB"/>
    <property type="match status" value="1"/>
</dbReference>
<evidence type="ECO:0000256" key="12">
    <source>
        <dbReference type="HAMAP-Rule" id="MF_00454"/>
    </source>
</evidence>
<dbReference type="EMBL" id="CP001798">
    <property type="protein sequence ID" value="ADE15512.1"/>
    <property type="molecule type" value="Genomic_DNA"/>
</dbReference>
<reference evidence="14" key="1">
    <citation type="submission" date="2010-04" db="EMBL/GenBank/DDBJ databases">
        <title>Complete genome sequence of Nitrosococcus halophilus Nc4, a salt-adapted, aerobic obligate ammonia-oxidizing sulfur purple bacterium.</title>
        <authorList>
            <consortium name="US DOE Joint Genome Institute"/>
            <person name="Campbell M.A."/>
            <person name="Malfatti S.A."/>
            <person name="Chain P.S.G."/>
            <person name="Heidelberg J.F."/>
            <person name="Ward B.B."/>
            <person name="Klotz M.G."/>
        </authorList>
    </citation>
    <scope>NUCLEOTIDE SEQUENCE [LARGE SCALE GENOMIC DNA]</scope>
    <source>
        <strain evidence="14">Nc4</strain>
    </source>
</reference>
<evidence type="ECO:0000256" key="6">
    <source>
        <dbReference type="ARBA" id="ARBA00023053"/>
    </source>
</evidence>
<dbReference type="PANTHER" id="PTHR28259">
    <property type="entry name" value="FLUORIDE EXPORT PROTEIN 1-RELATED"/>
    <property type="match status" value="1"/>
</dbReference>
<dbReference type="AlphaFoldDB" id="D5BVT3"/>
<dbReference type="HOGENOM" id="CLU_114342_2_3_6"/>
<dbReference type="GO" id="GO:0140114">
    <property type="term" value="P:cellular detoxification of fluoride"/>
    <property type="evidence" value="ECO:0007669"/>
    <property type="project" value="UniProtKB-UniRule"/>
</dbReference>
<dbReference type="NCBIfam" id="TIGR00494">
    <property type="entry name" value="crcB"/>
    <property type="match status" value="1"/>
</dbReference>
<evidence type="ECO:0000256" key="7">
    <source>
        <dbReference type="ARBA" id="ARBA00023065"/>
    </source>
</evidence>
<feature type="binding site" evidence="12">
    <location>
        <position position="76"/>
    </location>
    <ligand>
        <name>Na(+)</name>
        <dbReference type="ChEBI" id="CHEBI:29101"/>
        <note>structural</note>
    </ligand>
</feature>
<evidence type="ECO:0000256" key="10">
    <source>
        <dbReference type="ARBA" id="ARBA00035120"/>
    </source>
</evidence>